<protein>
    <submittedName>
        <fullName evidence="2">Uncharacterized protein</fullName>
    </submittedName>
</protein>
<dbReference type="EMBL" id="KN817522">
    <property type="protein sequence ID" value="KJA27921.1"/>
    <property type="molecule type" value="Genomic_DNA"/>
</dbReference>
<gene>
    <name evidence="2" type="ORF">HYPSUDRAFT_34151</name>
</gene>
<evidence type="ECO:0000256" key="1">
    <source>
        <dbReference type="SAM" id="MobiDB-lite"/>
    </source>
</evidence>
<feature type="region of interest" description="Disordered" evidence="1">
    <location>
        <begin position="1"/>
        <end position="32"/>
    </location>
</feature>
<organism evidence="2 3">
    <name type="scientific">Hypholoma sublateritium (strain FD-334 SS-4)</name>
    <dbReference type="NCBI Taxonomy" id="945553"/>
    <lineage>
        <taxon>Eukaryota</taxon>
        <taxon>Fungi</taxon>
        <taxon>Dikarya</taxon>
        <taxon>Basidiomycota</taxon>
        <taxon>Agaricomycotina</taxon>
        <taxon>Agaricomycetes</taxon>
        <taxon>Agaricomycetidae</taxon>
        <taxon>Agaricales</taxon>
        <taxon>Agaricineae</taxon>
        <taxon>Strophariaceae</taxon>
        <taxon>Hypholoma</taxon>
    </lineage>
</organism>
<name>A0A0D2PHE3_HYPSF</name>
<dbReference type="Proteomes" id="UP000054270">
    <property type="component" value="Unassembled WGS sequence"/>
</dbReference>
<dbReference type="AlphaFoldDB" id="A0A0D2PHE3"/>
<accession>A0A0D2PHE3</accession>
<proteinExistence type="predicted"/>
<reference evidence="3" key="1">
    <citation type="submission" date="2014-04" db="EMBL/GenBank/DDBJ databases">
        <title>Evolutionary Origins and Diversification of the Mycorrhizal Mutualists.</title>
        <authorList>
            <consortium name="DOE Joint Genome Institute"/>
            <consortium name="Mycorrhizal Genomics Consortium"/>
            <person name="Kohler A."/>
            <person name="Kuo A."/>
            <person name="Nagy L.G."/>
            <person name="Floudas D."/>
            <person name="Copeland A."/>
            <person name="Barry K.W."/>
            <person name="Cichocki N."/>
            <person name="Veneault-Fourrey C."/>
            <person name="LaButti K."/>
            <person name="Lindquist E.A."/>
            <person name="Lipzen A."/>
            <person name="Lundell T."/>
            <person name="Morin E."/>
            <person name="Murat C."/>
            <person name="Riley R."/>
            <person name="Ohm R."/>
            <person name="Sun H."/>
            <person name="Tunlid A."/>
            <person name="Henrissat B."/>
            <person name="Grigoriev I.V."/>
            <person name="Hibbett D.S."/>
            <person name="Martin F."/>
        </authorList>
    </citation>
    <scope>NUCLEOTIDE SEQUENCE [LARGE SCALE GENOMIC DNA]</scope>
    <source>
        <strain evidence="3">FD-334 SS-4</strain>
    </source>
</reference>
<evidence type="ECO:0000313" key="2">
    <source>
        <dbReference type="EMBL" id="KJA27921.1"/>
    </source>
</evidence>
<dbReference type="OrthoDB" id="3174721at2759"/>
<evidence type="ECO:0000313" key="3">
    <source>
        <dbReference type="Proteomes" id="UP000054270"/>
    </source>
</evidence>
<dbReference type="OMA" id="NCEITPR"/>
<sequence length="219" mass="24668">MQVPTDSSTYFHVPSRNIAKPSSGERPPQYSTDSEKNLVYAFVPVRASSMEVIPRNLEKEVPEAKYHVSIRMNCFMPSSYITTIHLGTDELGQKLGLFEMGMIAAPSSVRIGGVTNNTAIALTQSGIWGSWFWHPARISEKYHLRWEFDKRPCICRAAYGSKAILARFTPAVSLEDALAELEVMPNGRELMDHILLSLLIIERKRLTPGRPETTKEIFN</sequence>
<feature type="compositionally biased region" description="Polar residues" evidence="1">
    <location>
        <begin position="1"/>
        <end position="10"/>
    </location>
</feature>
<keyword evidence="3" id="KW-1185">Reference proteome</keyword>